<comment type="caution">
    <text evidence="1">The sequence shown here is derived from an EMBL/GenBank/DDBJ whole genome shotgun (WGS) entry which is preliminary data.</text>
</comment>
<reference evidence="1" key="1">
    <citation type="submission" date="2022-02" db="EMBL/GenBank/DDBJ databases">
        <title>Vibrio sp. nov., a new bacterium isolated from Bohai sea, China.</title>
        <authorList>
            <person name="Yuan Y."/>
        </authorList>
    </citation>
    <scope>NUCLEOTIDE SEQUENCE</scope>
    <source>
        <strain evidence="1">DBSS07</strain>
    </source>
</reference>
<feature type="non-terminal residue" evidence="1">
    <location>
        <position position="201"/>
    </location>
</feature>
<dbReference type="RefSeq" id="WP_265689693.1">
    <property type="nucleotide sequence ID" value="NZ_JAKRRX010000303.1"/>
</dbReference>
<protein>
    <submittedName>
        <fullName evidence="1">Uncharacterized protein</fullName>
    </submittedName>
</protein>
<evidence type="ECO:0000313" key="1">
    <source>
        <dbReference type="EMBL" id="MCW8336614.1"/>
    </source>
</evidence>
<organism evidence="1 2">
    <name type="scientific">Vibrio paucivorans</name>
    <dbReference type="NCBI Taxonomy" id="2829489"/>
    <lineage>
        <taxon>Bacteria</taxon>
        <taxon>Pseudomonadati</taxon>
        <taxon>Pseudomonadota</taxon>
        <taxon>Gammaproteobacteria</taxon>
        <taxon>Vibrionales</taxon>
        <taxon>Vibrionaceae</taxon>
        <taxon>Vibrio</taxon>
    </lineage>
</organism>
<gene>
    <name evidence="1" type="ORF">MD483_22665</name>
</gene>
<sequence length="201" mass="22458">MKYIFLMATLATPLVGLTNVPEGFEDFYEEELAKISIQLSEQASTVLEVYISAGTVRIPVSSKSKLQSFLTDNYVSESAASSIVAQLEQGVDDSLYCVGRRDTCQVEGAEDTQYVIVKESQLVRIFVPSEDMVSTNQQEQRFISERFGDSALIMHHNLNINGSDANSPSVYYQNEAFLGYEKSYLRADMVFATTNNNRLKS</sequence>
<dbReference type="EMBL" id="JAKRRX010000303">
    <property type="protein sequence ID" value="MCW8336614.1"/>
    <property type="molecule type" value="Genomic_DNA"/>
</dbReference>
<keyword evidence="2" id="KW-1185">Reference proteome</keyword>
<name>A0A9X3CJD4_9VIBR</name>
<evidence type="ECO:0000313" key="2">
    <source>
        <dbReference type="Proteomes" id="UP001155586"/>
    </source>
</evidence>
<proteinExistence type="predicted"/>
<dbReference type="AlphaFoldDB" id="A0A9X3CJD4"/>
<dbReference type="Proteomes" id="UP001155586">
    <property type="component" value="Unassembled WGS sequence"/>
</dbReference>
<accession>A0A9X3CJD4</accession>